<evidence type="ECO:0000313" key="1">
    <source>
        <dbReference type="EMBL" id="VAW43443.1"/>
    </source>
</evidence>
<proteinExistence type="predicted"/>
<dbReference type="AlphaFoldDB" id="A0A3B0VTI1"/>
<dbReference type="EMBL" id="UOEU01001084">
    <property type="protein sequence ID" value="VAW43443.1"/>
    <property type="molecule type" value="Genomic_DNA"/>
</dbReference>
<accession>A0A3B0VTI1</accession>
<gene>
    <name evidence="1" type="ORF">MNBD_CHLOROFLEXI01-2752</name>
</gene>
<organism evidence="1">
    <name type="scientific">hydrothermal vent metagenome</name>
    <dbReference type="NCBI Taxonomy" id="652676"/>
    <lineage>
        <taxon>unclassified sequences</taxon>
        <taxon>metagenomes</taxon>
        <taxon>ecological metagenomes</taxon>
    </lineage>
</organism>
<name>A0A3B0VTI1_9ZZZZ</name>
<feature type="non-terminal residue" evidence="1">
    <location>
        <position position="20"/>
    </location>
</feature>
<reference evidence="1" key="1">
    <citation type="submission" date="2018-06" db="EMBL/GenBank/DDBJ databases">
        <authorList>
            <person name="Zhirakovskaya E."/>
        </authorList>
    </citation>
    <scope>NUCLEOTIDE SEQUENCE</scope>
</reference>
<sequence>MQRYNAFISHAEVLRSIPIA</sequence>
<protein>
    <submittedName>
        <fullName evidence="1">Uncharacterized protein</fullName>
    </submittedName>
</protein>